<protein>
    <submittedName>
        <fullName evidence="2">Uncharacterized protein</fullName>
    </submittedName>
</protein>
<reference evidence="2" key="1">
    <citation type="submission" date="2023-03" db="EMBL/GenBank/DDBJ databases">
        <title>Chromosome-scale reference genome and RAD-based genetic map of yellow starthistle (Centaurea solstitialis) reveal putative structural variation and QTLs associated with invader traits.</title>
        <authorList>
            <person name="Reatini B."/>
            <person name="Cang F.A."/>
            <person name="Jiang Q."/>
            <person name="Mckibben M.T.W."/>
            <person name="Barker M.S."/>
            <person name="Rieseberg L.H."/>
            <person name="Dlugosch K.M."/>
        </authorList>
    </citation>
    <scope>NUCLEOTIDE SEQUENCE</scope>
    <source>
        <strain evidence="2">CAN-66</strain>
        <tissue evidence="2">Leaf</tissue>
    </source>
</reference>
<feature type="region of interest" description="Disordered" evidence="1">
    <location>
        <begin position="27"/>
        <end position="48"/>
    </location>
</feature>
<proteinExistence type="predicted"/>
<evidence type="ECO:0000256" key="1">
    <source>
        <dbReference type="SAM" id="MobiDB-lite"/>
    </source>
</evidence>
<evidence type="ECO:0000313" key="3">
    <source>
        <dbReference type="Proteomes" id="UP001172457"/>
    </source>
</evidence>
<dbReference type="AlphaFoldDB" id="A0AA38WUS5"/>
<evidence type="ECO:0000313" key="2">
    <source>
        <dbReference type="EMBL" id="KAJ9566284.1"/>
    </source>
</evidence>
<sequence length="204" mass="23931">MVGVRRKSWSEFTLEACRSLPEKVTVSAVGGGGATAGSRGRNHSTDHRKTHFAIGTRADGLRPEWRRPRLRRRYMEDDFKFFVNNKGINTEATYPYQGQTQLATPKRKRSRLPRSPDMRTFWRPWNGKVRKKARKRENCIKSISSHFASASFQVWRRQVRKSWKSRRLKLVSLFMYDNYCINVPTNDELALLKSVAMQPVFRRH</sequence>
<name>A0AA38WUS5_9ASTR</name>
<dbReference type="Proteomes" id="UP001172457">
    <property type="component" value="Chromosome 1"/>
</dbReference>
<keyword evidence="3" id="KW-1185">Reference proteome</keyword>
<dbReference type="EMBL" id="JARYMX010000001">
    <property type="protein sequence ID" value="KAJ9566284.1"/>
    <property type="molecule type" value="Genomic_DNA"/>
</dbReference>
<comment type="caution">
    <text evidence="2">The sequence shown here is derived from an EMBL/GenBank/DDBJ whole genome shotgun (WGS) entry which is preliminary data.</text>
</comment>
<accession>A0AA38WUS5</accession>
<organism evidence="2 3">
    <name type="scientific">Centaurea solstitialis</name>
    <name type="common">yellow star-thistle</name>
    <dbReference type="NCBI Taxonomy" id="347529"/>
    <lineage>
        <taxon>Eukaryota</taxon>
        <taxon>Viridiplantae</taxon>
        <taxon>Streptophyta</taxon>
        <taxon>Embryophyta</taxon>
        <taxon>Tracheophyta</taxon>
        <taxon>Spermatophyta</taxon>
        <taxon>Magnoliopsida</taxon>
        <taxon>eudicotyledons</taxon>
        <taxon>Gunneridae</taxon>
        <taxon>Pentapetalae</taxon>
        <taxon>asterids</taxon>
        <taxon>campanulids</taxon>
        <taxon>Asterales</taxon>
        <taxon>Asteraceae</taxon>
        <taxon>Carduoideae</taxon>
        <taxon>Cardueae</taxon>
        <taxon>Centaureinae</taxon>
        <taxon>Centaurea</taxon>
    </lineage>
</organism>
<gene>
    <name evidence="2" type="ORF">OSB04_002250</name>
</gene>